<comment type="caution">
    <text evidence="2">The sequence shown here is derived from an EMBL/GenBank/DDBJ whole genome shotgun (WGS) entry which is preliminary data.</text>
</comment>
<dbReference type="Gramene" id="PRQ53743">
    <property type="protein sequence ID" value="PRQ53743"/>
    <property type="gene ID" value="RchiOBHm_Chr2g0169871"/>
</dbReference>
<keyword evidence="1" id="KW-1133">Transmembrane helix</keyword>
<organism evidence="2 3">
    <name type="scientific">Rosa chinensis</name>
    <name type="common">China rose</name>
    <dbReference type="NCBI Taxonomy" id="74649"/>
    <lineage>
        <taxon>Eukaryota</taxon>
        <taxon>Viridiplantae</taxon>
        <taxon>Streptophyta</taxon>
        <taxon>Embryophyta</taxon>
        <taxon>Tracheophyta</taxon>
        <taxon>Spermatophyta</taxon>
        <taxon>Magnoliopsida</taxon>
        <taxon>eudicotyledons</taxon>
        <taxon>Gunneridae</taxon>
        <taxon>Pentapetalae</taxon>
        <taxon>rosids</taxon>
        <taxon>fabids</taxon>
        <taxon>Rosales</taxon>
        <taxon>Rosaceae</taxon>
        <taxon>Rosoideae</taxon>
        <taxon>Rosoideae incertae sedis</taxon>
        <taxon>Rosa</taxon>
    </lineage>
</organism>
<feature type="transmembrane region" description="Helical" evidence="1">
    <location>
        <begin position="55"/>
        <end position="73"/>
    </location>
</feature>
<protein>
    <submittedName>
        <fullName evidence="2">Uncharacterized protein</fullName>
    </submittedName>
</protein>
<keyword evidence="3" id="KW-1185">Reference proteome</keyword>
<keyword evidence="1" id="KW-0472">Membrane</keyword>
<gene>
    <name evidence="2" type="ORF">RchiOBHm_Chr2g0169871</name>
</gene>
<evidence type="ECO:0000313" key="3">
    <source>
        <dbReference type="Proteomes" id="UP000238479"/>
    </source>
</evidence>
<sequence>MHREAKSIFVVTDLICLLRKLTSVATIGYHLLGLFLPWLSSDLMNSEIMTVLRNPLYLLVIFVGFLPFKALWVQLDILAEFRNGAGCMGHGC</sequence>
<reference evidence="2 3" key="1">
    <citation type="journal article" date="2018" name="Nat. Genet.">
        <title>The Rosa genome provides new insights in the design of modern roses.</title>
        <authorList>
            <person name="Bendahmane M."/>
        </authorList>
    </citation>
    <scope>NUCLEOTIDE SEQUENCE [LARGE SCALE GENOMIC DNA]</scope>
    <source>
        <strain evidence="3">cv. Old Blush</strain>
    </source>
</reference>
<keyword evidence="1" id="KW-0812">Transmembrane</keyword>
<evidence type="ECO:0000256" key="1">
    <source>
        <dbReference type="SAM" id="Phobius"/>
    </source>
</evidence>
<feature type="transmembrane region" description="Helical" evidence="1">
    <location>
        <begin position="21"/>
        <end position="40"/>
    </location>
</feature>
<dbReference type="Proteomes" id="UP000238479">
    <property type="component" value="Chromosome 2"/>
</dbReference>
<evidence type="ECO:0000313" key="2">
    <source>
        <dbReference type="EMBL" id="PRQ53743.1"/>
    </source>
</evidence>
<dbReference type="STRING" id="74649.A0A2P6S4X8"/>
<dbReference type="EMBL" id="PDCK01000040">
    <property type="protein sequence ID" value="PRQ53743.1"/>
    <property type="molecule type" value="Genomic_DNA"/>
</dbReference>
<name>A0A2P6S4X8_ROSCH</name>
<dbReference type="AlphaFoldDB" id="A0A2P6S4X8"/>
<proteinExistence type="predicted"/>
<accession>A0A2P6S4X8</accession>